<evidence type="ECO:0000256" key="6">
    <source>
        <dbReference type="ARBA" id="ARBA00023136"/>
    </source>
</evidence>
<keyword evidence="6" id="KW-0472">Membrane</keyword>
<dbReference type="Proteomes" id="UP001364617">
    <property type="component" value="Unassembled WGS sequence"/>
</dbReference>
<evidence type="ECO:0000256" key="3">
    <source>
        <dbReference type="ARBA" id="ARBA00022475"/>
    </source>
</evidence>
<evidence type="ECO:0000313" key="10">
    <source>
        <dbReference type="EMBL" id="KAK7168558.1"/>
    </source>
</evidence>
<accession>A0AAN9DC42</accession>
<dbReference type="EMBL" id="JAYKXH010000005">
    <property type="protein sequence ID" value="KAK7168558.1"/>
    <property type="molecule type" value="Genomic_DNA"/>
</dbReference>
<keyword evidence="5 8" id="KW-0732">Signal</keyword>
<dbReference type="Pfam" id="PF00087">
    <property type="entry name" value="Toxin_TOLIP"/>
    <property type="match status" value="2"/>
</dbReference>
<feature type="domain" description="UPAR/Ly6" evidence="9">
    <location>
        <begin position="105"/>
        <end position="179"/>
    </location>
</feature>
<feature type="chain" id="PRO_5042945682" description="UPAR/Ly6 domain-containing protein" evidence="8">
    <location>
        <begin position="20"/>
        <end position="194"/>
    </location>
</feature>
<reference evidence="10 11" key="1">
    <citation type="submission" date="2024-02" db="EMBL/GenBank/DDBJ databases">
        <title>Chromosome-level genome assembly of the Eurasian Minnow (Phoxinus phoxinus).</title>
        <authorList>
            <person name="Oriowo T.O."/>
            <person name="Martin S."/>
            <person name="Stange M."/>
            <person name="Chrysostomakis Y."/>
            <person name="Brown T."/>
            <person name="Winkler S."/>
            <person name="Kukowka S."/>
            <person name="Myers E.W."/>
            <person name="Bohne A."/>
        </authorList>
    </citation>
    <scope>NUCLEOTIDE SEQUENCE [LARGE SCALE GENOMIC DNA]</scope>
    <source>
        <strain evidence="10">ZFMK-TIS-60720</strain>
        <tissue evidence="10">Whole Organism</tissue>
    </source>
</reference>
<feature type="signal peptide" evidence="8">
    <location>
        <begin position="1"/>
        <end position="19"/>
    </location>
</feature>
<protein>
    <recommendedName>
        <fullName evidence="9">UPAR/Ly6 domain-containing protein</fullName>
    </recommendedName>
</protein>
<evidence type="ECO:0000256" key="7">
    <source>
        <dbReference type="ARBA" id="ARBA00023180"/>
    </source>
</evidence>
<evidence type="ECO:0000256" key="2">
    <source>
        <dbReference type="ARBA" id="ARBA00004613"/>
    </source>
</evidence>
<evidence type="ECO:0000256" key="8">
    <source>
        <dbReference type="SAM" id="SignalP"/>
    </source>
</evidence>
<dbReference type="InterPro" id="IPR016054">
    <property type="entry name" value="LY6_UPA_recep-like"/>
</dbReference>
<evidence type="ECO:0000256" key="1">
    <source>
        <dbReference type="ARBA" id="ARBA00004236"/>
    </source>
</evidence>
<organism evidence="10 11">
    <name type="scientific">Phoxinus phoxinus</name>
    <name type="common">Eurasian minnow</name>
    <dbReference type="NCBI Taxonomy" id="58324"/>
    <lineage>
        <taxon>Eukaryota</taxon>
        <taxon>Metazoa</taxon>
        <taxon>Chordata</taxon>
        <taxon>Craniata</taxon>
        <taxon>Vertebrata</taxon>
        <taxon>Euteleostomi</taxon>
        <taxon>Actinopterygii</taxon>
        <taxon>Neopterygii</taxon>
        <taxon>Teleostei</taxon>
        <taxon>Ostariophysi</taxon>
        <taxon>Cypriniformes</taxon>
        <taxon>Leuciscidae</taxon>
        <taxon>Phoxininae</taxon>
        <taxon>Phoxinus</taxon>
    </lineage>
</organism>
<keyword evidence="7" id="KW-0325">Glycoprotein</keyword>
<dbReference type="GO" id="GO:0005576">
    <property type="term" value="C:extracellular region"/>
    <property type="evidence" value="ECO:0007669"/>
    <property type="project" value="UniProtKB-SubCell"/>
</dbReference>
<evidence type="ECO:0000313" key="11">
    <source>
        <dbReference type="Proteomes" id="UP001364617"/>
    </source>
</evidence>
<feature type="domain" description="UPAR/Ly6" evidence="9">
    <location>
        <begin position="20"/>
        <end position="101"/>
    </location>
</feature>
<sequence length="194" mass="20624">MDLQISVFLLFILFTTGHSLRCYECMPGSCADQTASTCPAGSTSCLSSVTQVRGITSKAMGKSCVPACQSGSINFGYTRTIISCCNTDLCNLQDPPEYNNPNGKKCYTCDEKSCSKTLSCSGDEDRCISATVNADGQSVVVKGCVSKAFCVDTKSIKNTVSISCCEGNLCNGAQSVSQSFLFLSCSLLSYFLLH</sequence>
<dbReference type="InterPro" id="IPR050918">
    <property type="entry name" value="CNF-like_PLA2_Inhibitor"/>
</dbReference>
<proteinExistence type="predicted"/>
<evidence type="ECO:0000259" key="9">
    <source>
        <dbReference type="SMART" id="SM00134"/>
    </source>
</evidence>
<keyword evidence="3" id="KW-1003">Cell membrane</keyword>
<dbReference type="Gene3D" id="2.10.60.10">
    <property type="entry name" value="CD59"/>
    <property type="match status" value="2"/>
</dbReference>
<comment type="subcellular location">
    <subcellularLocation>
        <location evidence="1">Cell membrane</location>
    </subcellularLocation>
    <subcellularLocation>
        <location evidence="2">Secreted</location>
    </subcellularLocation>
</comment>
<dbReference type="PANTHER" id="PTHR20914:SF9">
    <property type="entry name" value="COILED, ISOFORM A"/>
    <property type="match status" value="1"/>
</dbReference>
<evidence type="ECO:0000256" key="4">
    <source>
        <dbReference type="ARBA" id="ARBA00022525"/>
    </source>
</evidence>
<dbReference type="InterPro" id="IPR035076">
    <property type="entry name" value="Toxin/TOLIP"/>
</dbReference>
<dbReference type="GO" id="GO:0005886">
    <property type="term" value="C:plasma membrane"/>
    <property type="evidence" value="ECO:0007669"/>
    <property type="project" value="UniProtKB-SubCell"/>
</dbReference>
<dbReference type="PANTHER" id="PTHR20914">
    <property type="entry name" value="LY6/PLAUR DOMAIN-CONTAINING PROTEIN 8"/>
    <property type="match status" value="1"/>
</dbReference>
<dbReference type="SMART" id="SM00134">
    <property type="entry name" value="LU"/>
    <property type="match status" value="2"/>
</dbReference>
<dbReference type="SUPFAM" id="SSF57302">
    <property type="entry name" value="Snake toxin-like"/>
    <property type="match status" value="2"/>
</dbReference>
<name>A0AAN9DC42_9TELE</name>
<gene>
    <name evidence="10" type="ORF">R3I93_004776</name>
</gene>
<dbReference type="AlphaFoldDB" id="A0AAN9DC42"/>
<keyword evidence="4" id="KW-0964">Secreted</keyword>
<keyword evidence="11" id="KW-1185">Reference proteome</keyword>
<dbReference type="InterPro" id="IPR045860">
    <property type="entry name" value="Snake_toxin-like_sf"/>
</dbReference>
<comment type="caution">
    <text evidence="10">The sequence shown here is derived from an EMBL/GenBank/DDBJ whole genome shotgun (WGS) entry which is preliminary data.</text>
</comment>
<evidence type="ECO:0000256" key="5">
    <source>
        <dbReference type="ARBA" id="ARBA00022729"/>
    </source>
</evidence>